<keyword evidence="1" id="KW-0812">Transmembrane</keyword>
<gene>
    <name evidence="2" type="ORF">OCBIM_22036147mg</name>
</gene>
<name>A0A0L8GC25_OCTBM</name>
<reference evidence="2" key="1">
    <citation type="submission" date="2015-07" db="EMBL/GenBank/DDBJ databases">
        <title>MeaNS - Measles Nucleotide Surveillance Program.</title>
        <authorList>
            <person name="Tran T."/>
            <person name="Druce J."/>
        </authorList>
    </citation>
    <scope>NUCLEOTIDE SEQUENCE</scope>
    <source>
        <strain evidence="2">UCB-OBI-ISO-001</strain>
        <tissue evidence="2">Gonad</tissue>
    </source>
</reference>
<feature type="transmembrane region" description="Helical" evidence="1">
    <location>
        <begin position="48"/>
        <end position="67"/>
    </location>
</feature>
<keyword evidence="1" id="KW-1133">Transmembrane helix</keyword>
<proteinExistence type="predicted"/>
<dbReference type="EMBL" id="KQ422658">
    <property type="protein sequence ID" value="KOF74478.1"/>
    <property type="molecule type" value="Genomic_DNA"/>
</dbReference>
<evidence type="ECO:0000256" key="1">
    <source>
        <dbReference type="SAM" id="Phobius"/>
    </source>
</evidence>
<dbReference type="AlphaFoldDB" id="A0A0L8GC25"/>
<evidence type="ECO:0000313" key="2">
    <source>
        <dbReference type="EMBL" id="KOF74478.1"/>
    </source>
</evidence>
<sequence>MLLSFYLPIFTDTPPPPLTLFRLPPPFIHDILPSIFPIPTPPHKSTPLFSAVLSIFYLFLFPLIRLLSSNILLTHHK</sequence>
<protein>
    <submittedName>
        <fullName evidence="2">Uncharacterized protein</fullName>
    </submittedName>
</protein>
<accession>A0A0L8GC25</accession>
<keyword evidence="1" id="KW-0472">Membrane</keyword>
<organism evidence="2">
    <name type="scientific">Octopus bimaculoides</name>
    <name type="common">California two-spotted octopus</name>
    <dbReference type="NCBI Taxonomy" id="37653"/>
    <lineage>
        <taxon>Eukaryota</taxon>
        <taxon>Metazoa</taxon>
        <taxon>Spiralia</taxon>
        <taxon>Lophotrochozoa</taxon>
        <taxon>Mollusca</taxon>
        <taxon>Cephalopoda</taxon>
        <taxon>Coleoidea</taxon>
        <taxon>Octopodiformes</taxon>
        <taxon>Octopoda</taxon>
        <taxon>Incirrata</taxon>
        <taxon>Octopodidae</taxon>
        <taxon>Octopus</taxon>
    </lineage>
</organism>